<organism evidence="2 3">
    <name type="scientific">Symbiodinium natans</name>
    <dbReference type="NCBI Taxonomy" id="878477"/>
    <lineage>
        <taxon>Eukaryota</taxon>
        <taxon>Sar</taxon>
        <taxon>Alveolata</taxon>
        <taxon>Dinophyceae</taxon>
        <taxon>Suessiales</taxon>
        <taxon>Symbiodiniaceae</taxon>
        <taxon>Symbiodinium</taxon>
    </lineage>
</organism>
<dbReference type="OrthoDB" id="407988at2759"/>
<evidence type="ECO:0008006" key="4">
    <source>
        <dbReference type="Google" id="ProtNLM"/>
    </source>
</evidence>
<evidence type="ECO:0000313" key="2">
    <source>
        <dbReference type="EMBL" id="CAE7261605.1"/>
    </source>
</evidence>
<accession>A0A812MFC4</accession>
<dbReference type="AlphaFoldDB" id="A0A812MFC4"/>
<feature type="chain" id="PRO_5032990987" description="Polymerase nucleotidyl transferase domain-containing protein" evidence="1">
    <location>
        <begin position="34"/>
        <end position="343"/>
    </location>
</feature>
<proteinExistence type="predicted"/>
<sequence length="343" mass="38566">MRPAVAKLRRSRCPVLCLATSCLLFLCCPCTRPKGLILFSLPDWKHPMVKAVHDMSTEQWRKTSNSTTIYVLNELSREPQVQAVRDMAGQNWSALPTETRKKLFMDSQDELNFLFIRSIQHDMQTVREGLLSRRACDELVDACKHALGTDIVVELVGSLTRNTAFDEDSDLDMQVRRTGERADEEFMEEDKLKVAQNLQTLPFVGKVAIGNVAVKFDLGNLESGTLTHVDLVLFRKRPEQFPRLRGGDDFCANSARINEFLEQTPAAAAAVIGIKNFFRGERPSGILLEAIVWRLSSRFPLSSNVSVFASSGSFDAGIREECFQFFTHVVKKTAALAEFDIRS</sequence>
<evidence type="ECO:0000256" key="1">
    <source>
        <dbReference type="SAM" id="SignalP"/>
    </source>
</evidence>
<dbReference type="Proteomes" id="UP000604046">
    <property type="component" value="Unassembled WGS sequence"/>
</dbReference>
<reference evidence="2" key="1">
    <citation type="submission" date="2021-02" db="EMBL/GenBank/DDBJ databases">
        <authorList>
            <person name="Dougan E. K."/>
            <person name="Rhodes N."/>
            <person name="Thang M."/>
            <person name="Chan C."/>
        </authorList>
    </citation>
    <scope>NUCLEOTIDE SEQUENCE</scope>
</reference>
<gene>
    <name evidence="2" type="ORF">SNAT2548_LOCUS13700</name>
</gene>
<evidence type="ECO:0000313" key="3">
    <source>
        <dbReference type="Proteomes" id="UP000604046"/>
    </source>
</evidence>
<keyword evidence="3" id="KW-1185">Reference proteome</keyword>
<keyword evidence="1" id="KW-0732">Signal</keyword>
<comment type="caution">
    <text evidence="2">The sequence shown here is derived from an EMBL/GenBank/DDBJ whole genome shotgun (WGS) entry which is preliminary data.</text>
</comment>
<protein>
    <recommendedName>
        <fullName evidence="4">Polymerase nucleotidyl transferase domain-containing protein</fullName>
    </recommendedName>
</protein>
<name>A0A812MFC4_9DINO</name>
<dbReference type="EMBL" id="CAJNDS010001480">
    <property type="protein sequence ID" value="CAE7261605.1"/>
    <property type="molecule type" value="Genomic_DNA"/>
</dbReference>
<feature type="signal peptide" evidence="1">
    <location>
        <begin position="1"/>
        <end position="33"/>
    </location>
</feature>